<dbReference type="InterPro" id="IPR011006">
    <property type="entry name" value="CheY-like_superfamily"/>
</dbReference>
<dbReference type="PANTHER" id="PTHR42713">
    <property type="entry name" value="HISTIDINE KINASE-RELATED"/>
    <property type="match status" value="1"/>
</dbReference>
<dbReference type="InterPro" id="IPR018062">
    <property type="entry name" value="HTH_AraC-typ_CS"/>
</dbReference>
<sequence length="571" mass="66471">MGWLTERSTESNMKVTRTEVLRFGSYCLEVKMYKLILVDDSERVRRGLQLSLDWPSHEIEIIGEAEDGEAAMELIIEMKPDLIISDVLMPHMNGLELTENALRIVPHAKIILLSGYDHFDYVQTAIRNGAFDYLLKPTKVEELLNVINKAKQSIKQELGLLKGVEDLKRQLYQSIPVMKERYLRYLLTGRMTLQEIHDNCDYLQLSIGGNHYSCLVLEIDEPATVIERNRLNDKQLLLFAFKNIADELFREQFYAEIIENVDNQLVMILSGKDLQDVKRYVESLQALVKKMKYYITRYYKVPVYIGIGGVYETTDWISKSYKEAMEAMEYRIYSGEEGVIFYSDVGYTRTQEHIIYPYDLEKKLCLALKIGDKEGACSYARQFLQAIVGDYPHNPEQLRNICLQLVYTLLRMLMEWNISDGKVMDFAALDEQLKKWKTIEHLETWLIQYVTGLTNIIEEKMLQRNVSIIQKAVTFMEQHYHRDISLQEVADAVYLTPNYFANLFKERTGETMLNFLSDIRISKAKELLKQPDIKIYEVAERVGYTDAKYFGQVFKKIVGLTPVEYKKAVSS</sequence>
<accession>A0A972GX05</accession>
<keyword evidence="6" id="KW-0238">DNA-binding</keyword>
<dbReference type="InterPro" id="IPR001789">
    <property type="entry name" value="Sig_transdc_resp-reg_receiver"/>
</dbReference>
<dbReference type="Pfam" id="PF12833">
    <property type="entry name" value="HTH_18"/>
    <property type="match status" value="1"/>
</dbReference>
<evidence type="ECO:0000256" key="7">
    <source>
        <dbReference type="ARBA" id="ARBA00023163"/>
    </source>
</evidence>
<evidence type="ECO:0000259" key="10">
    <source>
        <dbReference type="PROSITE" id="PS50110"/>
    </source>
</evidence>
<dbReference type="SUPFAM" id="SSF46689">
    <property type="entry name" value="Homeodomain-like"/>
    <property type="match status" value="2"/>
</dbReference>
<feature type="domain" description="HTH araC/xylS-type" evidence="9">
    <location>
        <begin position="470"/>
        <end position="568"/>
    </location>
</feature>
<dbReference type="CDD" id="cd17536">
    <property type="entry name" value="REC_YesN-like"/>
    <property type="match status" value="1"/>
</dbReference>
<dbReference type="InterPro" id="IPR020449">
    <property type="entry name" value="Tscrpt_reg_AraC-type_HTH"/>
</dbReference>
<dbReference type="Proteomes" id="UP000641588">
    <property type="component" value="Unassembled WGS sequence"/>
</dbReference>
<feature type="modified residue" description="4-aspartylphosphate" evidence="8">
    <location>
        <position position="86"/>
    </location>
</feature>
<keyword evidence="3 8" id="KW-0597">Phosphoprotein</keyword>
<dbReference type="GO" id="GO:0003700">
    <property type="term" value="F:DNA-binding transcription factor activity"/>
    <property type="evidence" value="ECO:0007669"/>
    <property type="project" value="InterPro"/>
</dbReference>
<dbReference type="Gene3D" id="3.40.50.2300">
    <property type="match status" value="1"/>
</dbReference>
<keyword evidence="4" id="KW-0902">Two-component regulatory system</keyword>
<dbReference type="SMART" id="SM00342">
    <property type="entry name" value="HTH_ARAC"/>
    <property type="match status" value="1"/>
</dbReference>
<evidence type="ECO:0000259" key="9">
    <source>
        <dbReference type="PROSITE" id="PS01124"/>
    </source>
</evidence>
<dbReference type="InterPro" id="IPR051552">
    <property type="entry name" value="HptR"/>
</dbReference>
<dbReference type="PANTHER" id="PTHR42713:SF3">
    <property type="entry name" value="TRANSCRIPTIONAL REGULATORY PROTEIN HPTR"/>
    <property type="match status" value="1"/>
</dbReference>
<dbReference type="PROSITE" id="PS00041">
    <property type="entry name" value="HTH_ARAC_FAMILY_1"/>
    <property type="match status" value="1"/>
</dbReference>
<keyword evidence="2" id="KW-0963">Cytoplasm</keyword>
<evidence type="ECO:0000256" key="6">
    <source>
        <dbReference type="ARBA" id="ARBA00023125"/>
    </source>
</evidence>
<evidence type="ECO:0000256" key="5">
    <source>
        <dbReference type="ARBA" id="ARBA00023015"/>
    </source>
</evidence>
<protein>
    <submittedName>
        <fullName evidence="11">Response regulator</fullName>
    </submittedName>
</protein>
<dbReference type="Pfam" id="PF00072">
    <property type="entry name" value="Response_reg"/>
    <property type="match status" value="1"/>
</dbReference>
<dbReference type="EMBL" id="WHOD01000128">
    <property type="protein sequence ID" value="NOU98172.1"/>
    <property type="molecule type" value="Genomic_DNA"/>
</dbReference>
<organism evidence="11 12">
    <name type="scientific">Paenibacillus foliorum</name>
    <dbReference type="NCBI Taxonomy" id="2654974"/>
    <lineage>
        <taxon>Bacteria</taxon>
        <taxon>Bacillati</taxon>
        <taxon>Bacillota</taxon>
        <taxon>Bacilli</taxon>
        <taxon>Bacillales</taxon>
        <taxon>Paenibacillaceae</taxon>
        <taxon>Paenibacillus</taxon>
    </lineage>
</organism>
<dbReference type="InterPro" id="IPR009057">
    <property type="entry name" value="Homeodomain-like_sf"/>
</dbReference>
<gene>
    <name evidence="11" type="ORF">GC093_33815</name>
</gene>
<dbReference type="Gene3D" id="1.10.10.60">
    <property type="entry name" value="Homeodomain-like"/>
    <property type="match status" value="2"/>
</dbReference>
<evidence type="ECO:0000256" key="2">
    <source>
        <dbReference type="ARBA" id="ARBA00022490"/>
    </source>
</evidence>
<feature type="domain" description="Response regulatory" evidence="10">
    <location>
        <begin position="34"/>
        <end position="151"/>
    </location>
</feature>
<evidence type="ECO:0000256" key="8">
    <source>
        <dbReference type="PROSITE-ProRule" id="PRU00169"/>
    </source>
</evidence>
<comment type="subcellular location">
    <subcellularLocation>
        <location evidence="1">Cytoplasm</location>
    </subcellularLocation>
</comment>
<dbReference type="AlphaFoldDB" id="A0A972GX05"/>
<comment type="caution">
    <text evidence="11">The sequence shown here is derived from an EMBL/GenBank/DDBJ whole genome shotgun (WGS) entry which is preliminary data.</text>
</comment>
<dbReference type="InterPro" id="IPR018060">
    <property type="entry name" value="HTH_AraC"/>
</dbReference>
<evidence type="ECO:0000313" key="12">
    <source>
        <dbReference type="Proteomes" id="UP000641588"/>
    </source>
</evidence>
<keyword evidence="12" id="KW-1185">Reference proteome</keyword>
<dbReference type="PROSITE" id="PS50110">
    <property type="entry name" value="RESPONSE_REGULATORY"/>
    <property type="match status" value="1"/>
</dbReference>
<dbReference type="Pfam" id="PF17853">
    <property type="entry name" value="GGDEF_2"/>
    <property type="match status" value="1"/>
</dbReference>
<dbReference type="GO" id="GO:0043565">
    <property type="term" value="F:sequence-specific DNA binding"/>
    <property type="evidence" value="ECO:0007669"/>
    <property type="project" value="InterPro"/>
</dbReference>
<dbReference type="PROSITE" id="PS01124">
    <property type="entry name" value="HTH_ARAC_FAMILY_2"/>
    <property type="match status" value="1"/>
</dbReference>
<evidence type="ECO:0000313" key="11">
    <source>
        <dbReference type="EMBL" id="NOU98172.1"/>
    </source>
</evidence>
<evidence type="ECO:0000256" key="4">
    <source>
        <dbReference type="ARBA" id="ARBA00023012"/>
    </source>
</evidence>
<dbReference type="SUPFAM" id="SSF52172">
    <property type="entry name" value="CheY-like"/>
    <property type="match status" value="1"/>
</dbReference>
<dbReference type="PRINTS" id="PR00032">
    <property type="entry name" value="HTHARAC"/>
</dbReference>
<evidence type="ECO:0000256" key="1">
    <source>
        <dbReference type="ARBA" id="ARBA00004496"/>
    </source>
</evidence>
<evidence type="ECO:0000256" key="3">
    <source>
        <dbReference type="ARBA" id="ARBA00022553"/>
    </source>
</evidence>
<keyword evidence="5" id="KW-0805">Transcription regulation</keyword>
<dbReference type="SMART" id="SM00448">
    <property type="entry name" value="REC"/>
    <property type="match status" value="1"/>
</dbReference>
<dbReference type="InterPro" id="IPR041522">
    <property type="entry name" value="CdaR_GGDEF"/>
</dbReference>
<name>A0A972GX05_9BACL</name>
<dbReference type="GO" id="GO:0000160">
    <property type="term" value="P:phosphorelay signal transduction system"/>
    <property type="evidence" value="ECO:0007669"/>
    <property type="project" value="UniProtKB-KW"/>
</dbReference>
<dbReference type="GO" id="GO:0005737">
    <property type="term" value="C:cytoplasm"/>
    <property type="evidence" value="ECO:0007669"/>
    <property type="project" value="UniProtKB-SubCell"/>
</dbReference>
<keyword evidence="7" id="KW-0804">Transcription</keyword>
<proteinExistence type="predicted"/>
<reference evidence="11" key="1">
    <citation type="submission" date="2019-10" db="EMBL/GenBank/DDBJ databases">
        <title>Description of Paenibacillus glebae sp. nov.</title>
        <authorList>
            <person name="Carlier A."/>
            <person name="Qi S."/>
        </authorList>
    </citation>
    <scope>NUCLEOTIDE SEQUENCE</scope>
    <source>
        <strain evidence="11">LMG 31456</strain>
    </source>
</reference>